<reference evidence="5" key="2">
    <citation type="submission" date="2021-01" db="UniProtKB">
        <authorList>
            <consortium name="EnsemblMetazoa"/>
        </authorList>
    </citation>
    <scope>IDENTIFICATION</scope>
</reference>
<feature type="domain" description="MAM" evidence="4">
    <location>
        <begin position="382"/>
        <end position="548"/>
    </location>
</feature>
<dbReference type="InParanoid" id="A0A7M7TH94"/>
<accession>A0A7M7TH94</accession>
<dbReference type="KEGG" id="spu:593810"/>
<dbReference type="Pfam" id="PF00629">
    <property type="entry name" value="MAM"/>
    <property type="match status" value="6"/>
</dbReference>
<dbReference type="Gene3D" id="2.60.120.200">
    <property type="match status" value="6"/>
</dbReference>
<evidence type="ECO:0000313" key="5">
    <source>
        <dbReference type="EnsemblMetazoa" id="XP_798365"/>
    </source>
</evidence>
<dbReference type="InterPro" id="IPR000998">
    <property type="entry name" value="MAM_dom"/>
</dbReference>
<reference evidence="6" key="1">
    <citation type="submission" date="2015-02" db="EMBL/GenBank/DDBJ databases">
        <title>Genome sequencing for Strongylocentrotus purpuratus.</title>
        <authorList>
            <person name="Murali S."/>
            <person name="Liu Y."/>
            <person name="Vee V."/>
            <person name="English A."/>
            <person name="Wang M."/>
            <person name="Skinner E."/>
            <person name="Han Y."/>
            <person name="Muzny D.M."/>
            <person name="Worley K.C."/>
            <person name="Gibbs R.A."/>
        </authorList>
    </citation>
    <scope>NUCLEOTIDE SEQUENCE</scope>
</reference>
<evidence type="ECO:0000256" key="3">
    <source>
        <dbReference type="SAM" id="SignalP"/>
    </source>
</evidence>
<dbReference type="PANTHER" id="PTHR23282:SF101">
    <property type="entry name" value="MAM DOMAIN-CONTAINING PROTEIN"/>
    <property type="match status" value="1"/>
</dbReference>
<evidence type="ECO:0000256" key="2">
    <source>
        <dbReference type="SAM" id="Phobius"/>
    </source>
</evidence>
<keyword evidence="3" id="KW-0732">Signal</keyword>
<evidence type="ECO:0000313" key="6">
    <source>
        <dbReference type="Proteomes" id="UP000007110"/>
    </source>
</evidence>
<feature type="domain" description="MAM" evidence="4">
    <location>
        <begin position="208"/>
        <end position="372"/>
    </location>
</feature>
<dbReference type="InterPro" id="IPR051560">
    <property type="entry name" value="MAM_domain-containing"/>
</dbReference>
<feature type="chain" id="PRO_5029612023" description="MAM domain-containing protein" evidence="3">
    <location>
        <begin position="29"/>
        <end position="1180"/>
    </location>
</feature>
<dbReference type="SUPFAM" id="SSF49899">
    <property type="entry name" value="Concanavalin A-like lectins/glucanases"/>
    <property type="match status" value="6"/>
</dbReference>
<proteinExistence type="predicted"/>
<dbReference type="InterPro" id="IPR013320">
    <property type="entry name" value="ConA-like_dom_sf"/>
</dbReference>
<feature type="transmembrane region" description="Helical" evidence="2">
    <location>
        <begin position="1109"/>
        <end position="1133"/>
    </location>
</feature>
<dbReference type="RefSeq" id="XP_798365.4">
    <property type="nucleotide sequence ID" value="XM_793272.5"/>
</dbReference>
<organism evidence="5 6">
    <name type="scientific">Strongylocentrotus purpuratus</name>
    <name type="common">Purple sea urchin</name>
    <dbReference type="NCBI Taxonomy" id="7668"/>
    <lineage>
        <taxon>Eukaryota</taxon>
        <taxon>Metazoa</taxon>
        <taxon>Echinodermata</taxon>
        <taxon>Eleutherozoa</taxon>
        <taxon>Echinozoa</taxon>
        <taxon>Echinoidea</taxon>
        <taxon>Euechinoidea</taxon>
        <taxon>Echinacea</taxon>
        <taxon>Camarodonta</taxon>
        <taxon>Echinidea</taxon>
        <taxon>Strongylocentrotidae</taxon>
        <taxon>Strongylocentrotus</taxon>
    </lineage>
</organism>
<dbReference type="Proteomes" id="UP000007110">
    <property type="component" value="Unassembled WGS sequence"/>
</dbReference>
<dbReference type="EnsemblMetazoa" id="XM_793272">
    <property type="protein sequence ID" value="XP_798365"/>
    <property type="gene ID" value="LOC593810"/>
</dbReference>
<dbReference type="OMA" id="LETKFRW"/>
<protein>
    <recommendedName>
        <fullName evidence="4">MAM domain-containing protein</fullName>
    </recommendedName>
</protein>
<dbReference type="GeneID" id="593810"/>
<keyword evidence="2" id="KW-0812">Transmembrane</keyword>
<dbReference type="AlphaFoldDB" id="A0A7M7TH94"/>
<feature type="domain" description="MAM" evidence="4">
    <location>
        <begin position="38"/>
        <end position="205"/>
    </location>
</feature>
<dbReference type="OrthoDB" id="412155at2759"/>
<evidence type="ECO:0000259" key="4">
    <source>
        <dbReference type="PROSITE" id="PS50060"/>
    </source>
</evidence>
<keyword evidence="2" id="KW-1133">Transmembrane helix</keyword>
<dbReference type="PRINTS" id="PR00020">
    <property type="entry name" value="MAMDOMAIN"/>
</dbReference>
<feature type="domain" description="MAM" evidence="4">
    <location>
        <begin position="566"/>
        <end position="735"/>
    </location>
</feature>
<sequence length="1180" mass="133814">MVLYCRVCAAACTLSYLLFLLLVSGGHGQADLDPQVILSCNYENETDPFCGFTQDTLDDFDWTRQAGTTSTENTGPSVDHTYGSTEGYYIYTESSLPQTHGHVARLVSPMMQPSTTPICFAFYYQMNGEDIGKLRVLLQTANGTDDPTLLKQWSGHQDDKWLKSGITIQPQTEDYQIILESEVGESYRGDVAIDDLMILDKVCPLDNLTCDFETSQVCGFTQDTTDDFDFWWHAGSTSSSSTGPRTDNTFKNASGHYMFIETSYRQQGHVARMISPMMAGHGGRPSCMIFYYHMFGRIMGDLNVHIKNSTSDDIGDPVWSLSGNRGDKWRAAEVVISTPYDYQVVFEAERGESYQGDIAIDDVNITFTECPGFHHIKNFSSVNCDFEEAEICYYEQNKDDQFDWTWANRGTWWRFTGPSADHTLGNELGFFMYIEASWSTPRNSYARLTSPEVGAQRRPSCLEFWYHMYGVDVEELNVYIMASDGPLPSTPTWTQTGDHGDYWHRATVNINMLNRPFKVVFEGKRGVSRRDDVALDDIKVYQSRSCPPFTTDFPPATTTPRPWNALQCTFEQDYCNFTQAYDDIFDWVRHKGTVTWRWWFETVHKDHTLGTNQGHFMLLQVMEWWNHLTNDNARTMTPLLQGSSNPRCLSFWFILNGRFADFFNVYILNHGETLNFDPDLVFYGDHGPKWTQAFLDIPPSTYPFYVVFEGIIGFMWATTETAIDDIQLLNQKCMRPVPTTPPISADCNFEDGQGDGMCNYVQVLETKFRWWQRSDIFFWQRNVGNTATVNTGPPFDHTFRNSSGYYLLAEASQPQRPGDRARFTSRPLASTGDRICLQFYYYMTGDDIGSLTVLWSAPHYEEKPIFQTSKMADRWQSAYVDIKDIVDNYKITFEAKVGTGSQGDIGIDDIRFLRTPCSGFEPESTCGFDADYESCYYRQGDADLLEWIWYDSRGTEPSPLGNSSDQVGSFLFIKGDTKVPGPTASLFAPRIPTKAMDHCLSYDVTVQNDPAMKLVVAVEYQNSNWRNLQTVNTTNAAKWTHFDLKLDLSLLTEDTFQIVLITYFGNNKTDGLIALDNITISQASCDVVKARTAARENQKRSGGGSRASVALGVILTLVIVGVVIMLVVAWFYIRRSGFGNTPFAIKYKNRENDNISPVSMPGEPGIANPVYEKPDIDNNA</sequence>
<evidence type="ECO:0000256" key="1">
    <source>
        <dbReference type="SAM" id="MobiDB-lite"/>
    </source>
</evidence>
<feature type="domain" description="MAM" evidence="4">
    <location>
        <begin position="924"/>
        <end position="1087"/>
    </location>
</feature>
<dbReference type="CDD" id="cd06263">
    <property type="entry name" value="MAM"/>
    <property type="match status" value="5"/>
</dbReference>
<dbReference type="GO" id="GO:0016020">
    <property type="term" value="C:membrane"/>
    <property type="evidence" value="ECO:0007669"/>
    <property type="project" value="InterPro"/>
</dbReference>
<dbReference type="PROSITE" id="PS00740">
    <property type="entry name" value="MAM_1"/>
    <property type="match status" value="1"/>
</dbReference>
<dbReference type="PROSITE" id="PS50060">
    <property type="entry name" value="MAM_2"/>
    <property type="match status" value="6"/>
</dbReference>
<keyword evidence="2" id="KW-0472">Membrane</keyword>
<keyword evidence="6" id="KW-1185">Reference proteome</keyword>
<dbReference type="SMART" id="SM00137">
    <property type="entry name" value="MAM"/>
    <property type="match status" value="6"/>
</dbReference>
<feature type="domain" description="MAM" evidence="4">
    <location>
        <begin position="745"/>
        <end position="919"/>
    </location>
</feature>
<feature type="signal peptide" evidence="3">
    <location>
        <begin position="1"/>
        <end position="28"/>
    </location>
</feature>
<dbReference type="PANTHER" id="PTHR23282">
    <property type="entry name" value="APICAL ENDOSOMAL GLYCOPROTEIN PRECURSOR"/>
    <property type="match status" value="1"/>
</dbReference>
<name>A0A7M7TH94_STRPU</name>
<feature type="region of interest" description="Disordered" evidence="1">
    <location>
        <begin position="1156"/>
        <end position="1180"/>
    </location>
</feature>